<organism evidence="2 3">
    <name type="scientific">Sphingopyxis indica</name>
    <dbReference type="NCBI Taxonomy" id="436663"/>
    <lineage>
        <taxon>Bacteria</taxon>
        <taxon>Pseudomonadati</taxon>
        <taxon>Pseudomonadota</taxon>
        <taxon>Alphaproteobacteria</taxon>
        <taxon>Sphingomonadales</taxon>
        <taxon>Sphingomonadaceae</taxon>
        <taxon>Sphingopyxis</taxon>
    </lineage>
</organism>
<dbReference type="SUPFAM" id="SSF54913">
    <property type="entry name" value="GlnB-like"/>
    <property type="match status" value="1"/>
</dbReference>
<name>A0A239IXB0_9SPHN</name>
<dbReference type="InterPro" id="IPR003793">
    <property type="entry name" value="UPF0166"/>
</dbReference>
<dbReference type="OrthoDB" id="9795599at2"/>
<gene>
    <name evidence="2" type="ORF">SAMN06295955_108161</name>
</gene>
<reference evidence="2 3" key="1">
    <citation type="submission" date="2017-06" db="EMBL/GenBank/DDBJ databases">
        <authorList>
            <person name="Kim H.J."/>
            <person name="Triplett B.A."/>
        </authorList>
    </citation>
    <scope>NUCLEOTIDE SEQUENCE [LARGE SCALE GENOMIC DNA]</scope>
    <source>
        <strain evidence="2 3">DS15</strain>
    </source>
</reference>
<dbReference type="PANTHER" id="PTHR35983:SF1">
    <property type="entry name" value="UPF0166 PROTEIN TM_0021"/>
    <property type="match status" value="1"/>
</dbReference>
<evidence type="ECO:0000313" key="3">
    <source>
        <dbReference type="Proteomes" id="UP000198339"/>
    </source>
</evidence>
<dbReference type="Proteomes" id="UP000198339">
    <property type="component" value="Unassembled WGS sequence"/>
</dbReference>
<accession>A0A239IXB0</accession>
<evidence type="ECO:0000313" key="2">
    <source>
        <dbReference type="EMBL" id="SNS97054.1"/>
    </source>
</evidence>
<dbReference type="PANTHER" id="PTHR35983">
    <property type="entry name" value="UPF0166 PROTEIN TM_0021"/>
    <property type="match status" value="1"/>
</dbReference>
<dbReference type="EMBL" id="FZPA01000008">
    <property type="protein sequence ID" value="SNS97054.1"/>
    <property type="molecule type" value="Genomic_DNA"/>
</dbReference>
<evidence type="ECO:0000256" key="1">
    <source>
        <dbReference type="ARBA" id="ARBA00010554"/>
    </source>
</evidence>
<dbReference type="Gene3D" id="3.30.70.120">
    <property type="match status" value="1"/>
</dbReference>
<proteinExistence type="inferred from homology"/>
<keyword evidence="3" id="KW-1185">Reference proteome</keyword>
<dbReference type="AlphaFoldDB" id="A0A239IXB0"/>
<dbReference type="RefSeq" id="WP_089216329.1">
    <property type="nucleotide sequence ID" value="NZ_FZPA01000008.1"/>
</dbReference>
<protein>
    <submittedName>
        <fullName evidence="2">Uncharacterized protein</fullName>
    </submittedName>
</protein>
<dbReference type="Pfam" id="PF02641">
    <property type="entry name" value="DUF190"/>
    <property type="match status" value="1"/>
</dbReference>
<dbReference type="InterPro" id="IPR011322">
    <property type="entry name" value="N-reg_PII-like_a/b"/>
</dbReference>
<sequence>MTETIKLLRIYTDEAAYLGDRKVLEVIASRARDAGLAGITVLDARLGFGRSAHVHRRHVFESDRAVVIEIVDEDERLRTFVDSLDDIPDVGLMTLEPVEVLGGKARQTIAEKGA</sequence>
<comment type="similarity">
    <text evidence="1">Belongs to the UPF0166 family.</text>
</comment>
<dbReference type="InterPro" id="IPR015867">
    <property type="entry name" value="N-reg_PII/ATP_PRibTrfase_C"/>
</dbReference>